<proteinExistence type="inferred from homology"/>
<dbReference type="SUPFAM" id="SSF53850">
    <property type="entry name" value="Periplasmic binding protein-like II"/>
    <property type="match status" value="1"/>
</dbReference>
<evidence type="ECO:0000256" key="4">
    <source>
        <dbReference type="SAM" id="SignalP"/>
    </source>
</evidence>
<accession>A0A4R8MG11</accession>
<name>A0A4R8MG11_9BACT</name>
<dbReference type="InterPro" id="IPR000914">
    <property type="entry name" value="SBP_5_dom"/>
</dbReference>
<evidence type="ECO:0000313" key="6">
    <source>
        <dbReference type="EMBL" id="TDY62836.1"/>
    </source>
</evidence>
<evidence type="ECO:0000256" key="3">
    <source>
        <dbReference type="ARBA" id="ARBA00022729"/>
    </source>
</evidence>
<keyword evidence="2" id="KW-0813">Transport</keyword>
<comment type="similarity">
    <text evidence="1">Belongs to the bacterial solute-binding protein 5 family.</text>
</comment>
<evidence type="ECO:0000313" key="7">
    <source>
        <dbReference type="Proteomes" id="UP000295066"/>
    </source>
</evidence>
<feature type="signal peptide" evidence="4">
    <location>
        <begin position="1"/>
        <end position="21"/>
    </location>
</feature>
<dbReference type="RefSeq" id="WP_133956411.1">
    <property type="nucleotide sequence ID" value="NZ_SORI01000003.1"/>
</dbReference>
<dbReference type="Pfam" id="PF00496">
    <property type="entry name" value="SBP_bac_5"/>
    <property type="match status" value="1"/>
</dbReference>
<reference evidence="6 7" key="1">
    <citation type="submission" date="2019-03" db="EMBL/GenBank/DDBJ databases">
        <title>Genomic Encyclopedia of Type Strains, Phase IV (KMG-IV): sequencing the most valuable type-strain genomes for metagenomic binning, comparative biology and taxonomic classification.</title>
        <authorList>
            <person name="Goeker M."/>
        </authorList>
    </citation>
    <scope>NUCLEOTIDE SEQUENCE [LARGE SCALE GENOMIC DNA]</scope>
    <source>
        <strain evidence="6 7">DSM 25964</strain>
    </source>
</reference>
<keyword evidence="3 4" id="KW-0732">Signal</keyword>
<comment type="caution">
    <text evidence="6">The sequence shown here is derived from an EMBL/GenBank/DDBJ whole genome shotgun (WGS) entry which is preliminary data.</text>
</comment>
<dbReference type="InterPro" id="IPR023765">
    <property type="entry name" value="SBP_5_CS"/>
</dbReference>
<dbReference type="GO" id="GO:1904680">
    <property type="term" value="F:peptide transmembrane transporter activity"/>
    <property type="evidence" value="ECO:0007669"/>
    <property type="project" value="TreeGrafter"/>
</dbReference>
<evidence type="ECO:0000256" key="1">
    <source>
        <dbReference type="ARBA" id="ARBA00005695"/>
    </source>
</evidence>
<dbReference type="Gene3D" id="3.40.190.10">
    <property type="entry name" value="Periplasmic binding protein-like II"/>
    <property type="match status" value="1"/>
</dbReference>
<evidence type="ECO:0000259" key="5">
    <source>
        <dbReference type="Pfam" id="PF00496"/>
    </source>
</evidence>
<organism evidence="6 7">
    <name type="scientific">Aminivibrio pyruvatiphilus</name>
    <dbReference type="NCBI Taxonomy" id="1005740"/>
    <lineage>
        <taxon>Bacteria</taxon>
        <taxon>Thermotogati</taxon>
        <taxon>Synergistota</taxon>
        <taxon>Synergistia</taxon>
        <taxon>Synergistales</taxon>
        <taxon>Aminobacteriaceae</taxon>
        <taxon>Aminivibrio</taxon>
    </lineage>
</organism>
<dbReference type="EMBL" id="SORI01000003">
    <property type="protein sequence ID" value="TDY62836.1"/>
    <property type="molecule type" value="Genomic_DNA"/>
</dbReference>
<dbReference type="AlphaFoldDB" id="A0A4R8MG11"/>
<dbReference type="CDD" id="cd08498">
    <property type="entry name" value="PBP2_NikA_DppA_OppA_like_2"/>
    <property type="match status" value="1"/>
</dbReference>
<protein>
    <submittedName>
        <fullName evidence="6">Peptide/nickel transport system substrate-binding protein</fullName>
    </submittedName>
</protein>
<sequence>MRKFAALFAVLALCLVLAAPAAAEKSIVIGLASDALFMDPSQQDETITNTMGRYMYDGLLNNDALGVPRAALAESWTIGDDNLTWTFSLKKGVKFHDGSDFTAEDVAYTVEVCRTSLLKNFTASIDRVEVVDPHTVKIVTKAPTAVLLESLAALRILPKAYRTKLGETAFNQAPVGTGPYVFVEWVKEDHIAMKANEQYWGGAPKIGKVTFRPISNAATRTAALLTGEVDIIEDVPVRDVDKLKSTEGLSVVDRPSERLIYLHVDSHRPQGPGVIGLDRNPLADVRVRKALSLAINRDSIVKMIMNGNAYATNQMVLKGRRGYVEDMPEPKYDPEEAKKLLAEAGYPDGFKVYLDAPNGRYPNDGQVAQALAGQLTKAGIQIELRLHPKTTFFDFVRPGDKSSLVMTGWSEPIDVGEMASVLFYTRGKNPAKGGSNRGHYANPEFDALVDEADGTADPEKRRVILEKAARMIVEDGGIVPLYFQQDIYGKKNSVTFEPRADKSILAYDMDVK</sequence>
<dbReference type="InterPro" id="IPR030678">
    <property type="entry name" value="Peptide/Ni-bd"/>
</dbReference>
<dbReference type="Proteomes" id="UP000295066">
    <property type="component" value="Unassembled WGS sequence"/>
</dbReference>
<dbReference type="GO" id="GO:0043190">
    <property type="term" value="C:ATP-binding cassette (ABC) transporter complex"/>
    <property type="evidence" value="ECO:0007669"/>
    <property type="project" value="InterPro"/>
</dbReference>
<dbReference type="GO" id="GO:0015833">
    <property type="term" value="P:peptide transport"/>
    <property type="evidence" value="ECO:0007669"/>
    <property type="project" value="TreeGrafter"/>
</dbReference>
<dbReference type="PANTHER" id="PTHR30290:SF9">
    <property type="entry name" value="OLIGOPEPTIDE-BINDING PROTEIN APPA"/>
    <property type="match status" value="1"/>
</dbReference>
<dbReference type="GO" id="GO:0042597">
    <property type="term" value="C:periplasmic space"/>
    <property type="evidence" value="ECO:0007669"/>
    <property type="project" value="UniProtKB-ARBA"/>
</dbReference>
<dbReference type="Gene3D" id="3.90.76.10">
    <property type="entry name" value="Dipeptide-binding Protein, Domain 1"/>
    <property type="match status" value="1"/>
</dbReference>
<gene>
    <name evidence="6" type="ORF">C8D99_10356</name>
</gene>
<dbReference type="InterPro" id="IPR039424">
    <property type="entry name" value="SBP_5"/>
</dbReference>
<feature type="chain" id="PRO_5020670858" evidence="4">
    <location>
        <begin position="22"/>
        <end position="512"/>
    </location>
</feature>
<dbReference type="PROSITE" id="PS01040">
    <property type="entry name" value="SBP_BACTERIAL_5"/>
    <property type="match status" value="1"/>
</dbReference>
<dbReference type="PIRSF" id="PIRSF002741">
    <property type="entry name" value="MppA"/>
    <property type="match status" value="1"/>
</dbReference>
<dbReference type="OrthoDB" id="774at2"/>
<keyword evidence="7" id="KW-1185">Reference proteome</keyword>
<dbReference type="PANTHER" id="PTHR30290">
    <property type="entry name" value="PERIPLASMIC BINDING COMPONENT OF ABC TRANSPORTER"/>
    <property type="match status" value="1"/>
</dbReference>
<dbReference type="Gene3D" id="3.10.105.10">
    <property type="entry name" value="Dipeptide-binding Protein, Domain 3"/>
    <property type="match status" value="1"/>
</dbReference>
<evidence type="ECO:0000256" key="2">
    <source>
        <dbReference type="ARBA" id="ARBA00022448"/>
    </source>
</evidence>
<feature type="domain" description="Solute-binding protein family 5" evidence="5">
    <location>
        <begin position="69"/>
        <end position="416"/>
    </location>
</feature>